<dbReference type="OrthoDB" id="7629477at2"/>
<reference evidence="2 3" key="1">
    <citation type="submission" date="2018-09" db="EMBL/GenBank/DDBJ databases">
        <title>Profundibacter amoris BAR1 gen. nov., sp. nov., a new member of the Roseobacter clade isolated at Lokis Castle Vent Field on the Arctic Mid-Oceanic Ridge.</title>
        <authorList>
            <person name="Le Moine Bauer S."/>
            <person name="Sjoeberg A.G."/>
            <person name="L'Haridon S."/>
            <person name="Stokke R."/>
            <person name="Roalkvam I."/>
            <person name="Steen I.H."/>
            <person name="Dahle H."/>
        </authorList>
    </citation>
    <scope>NUCLEOTIDE SEQUENCE [LARGE SCALE GENOMIC DNA]</scope>
    <source>
        <strain evidence="2 3">BAR1</strain>
    </source>
</reference>
<dbReference type="EMBL" id="CP032125">
    <property type="protein sequence ID" value="AXX96899.1"/>
    <property type="molecule type" value="Genomic_DNA"/>
</dbReference>
<accession>A0A347UDH1</accession>
<feature type="transmembrane region" description="Helical" evidence="1">
    <location>
        <begin position="137"/>
        <end position="157"/>
    </location>
</feature>
<sequence length="179" mass="20488">MVDPALSRKWVYWALFLVLAGLMFFMRLIPLQTTPSNWAMPDLLVCMCFAWVLRRPDYTPVLLIAAVMLLADMLFQRPPGLMAALVVIGTEFLRRRTHLMRELPFMFEWAMVAGVMVAMLIAYRLVLIVVMQPRPSFWLSMTLLISTIAAYPLVVAFSRYVLGVRKIAPGEVDELGHRI</sequence>
<organism evidence="2 3">
    <name type="scientific">Profundibacter amoris</name>
    <dbReference type="NCBI Taxonomy" id="2171755"/>
    <lineage>
        <taxon>Bacteria</taxon>
        <taxon>Pseudomonadati</taxon>
        <taxon>Pseudomonadota</taxon>
        <taxon>Alphaproteobacteria</taxon>
        <taxon>Rhodobacterales</taxon>
        <taxon>Paracoccaceae</taxon>
        <taxon>Profundibacter</taxon>
    </lineage>
</organism>
<keyword evidence="1" id="KW-1133">Transmembrane helix</keyword>
<dbReference type="Proteomes" id="UP000261704">
    <property type="component" value="Chromosome"/>
</dbReference>
<feature type="transmembrane region" description="Helical" evidence="1">
    <location>
        <begin position="109"/>
        <end position="131"/>
    </location>
</feature>
<feature type="transmembrane region" description="Helical" evidence="1">
    <location>
        <begin position="12"/>
        <end position="29"/>
    </location>
</feature>
<evidence type="ECO:0000313" key="3">
    <source>
        <dbReference type="Proteomes" id="UP000261704"/>
    </source>
</evidence>
<evidence type="ECO:0000313" key="2">
    <source>
        <dbReference type="EMBL" id="AXX96899.1"/>
    </source>
</evidence>
<keyword evidence="1" id="KW-0472">Membrane</keyword>
<feature type="transmembrane region" description="Helical" evidence="1">
    <location>
        <begin position="60"/>
        <end position="88"/>
    </location>
</feature>
<name>A0A347UDH1_9RHOB</name>
<feature type="transmembrane region" description="Helical" evidence="1">
    <location>
        <begin position="36"/>
        <end position="54"/>
    </location>
</feature>
<keyword evidence="3" id="KW-1185">Reference proteome</keyword>
<dbReference type="KEGG" id="pamo:BAR1_02535"/>
<evidence type="ECO:0000256" key="1">
    <source>
        <dbReference type="SAM" id="Phobius"/>
    </source>
</evidence>
<protein>
    <submittedName>
        <fullName evidence="2">Rod shape-determining protein MreD</fullName>
    </submittedName>
</protein>
<proteinExistence type="predicted"/>
<keyword evidence="1" id="KW-0812">Transmembrane</keyword>
<dbReference type="AlphaFoldDB" id="A0A347UDH1"/>
<gene>
    <name evidence="2" type="ORF">BAR1_02535</name>
</gene>